<dbReference type="Pfam" id="PF01841">
    <property type="entry name" value="Transglut_core"/>
    <property type="match status" value="1"/>
</dbReference>
<dbReference type="PANTHER" id="PTHR33490:SF1">
    <property type="entry name" value="SLL1233 PROTEIN"/>
    <property type="match status" value="1"/>
</dbReference>
<dbReference type="InterPro" id="IPR038765">
    <property type="entry name" value="Papain-like_cys_pep_sf"/>
</dbReference>
<dbReference type="SMART" id="SM00460">
    <property type="entry name" value="TGc"/>
    <property type="match status" value="1"/>
</dbReference>
<protein>
    <recommendedName>
        <fullName evidence="2">Transglutaminase-like domain-containing protein</fullName>
    </recommendedName>
</protein>
<feature type="domain" description="Transglutaminase-like" evidence="2">
    <location>
        <begin position="172"/>
        <end position="248"/>
    </location>
</feature>
<dbReference type="KEGG" id="peh:Spb1_23060"/>
<dbReference type="AlphaFoldDB" id="A0A518GP65"/>
<dbReference type="Pfam" id="PF08379">
    <property type="entry name" value="Bact_transglu_N"/>
    <property type="match status" value="1"/>
</dbReference>
<feature type="region of interest" description="Disordered" evidence="1">
    <location>
        <begin position="627"/>
        <end position="679"/>
    </location>
</feature>
<dbReference type="Gene3D" id="3.10.620.30">
    <property type="match status" value="1"/>
</dbReference>
<dbReference type="PANTHER" id="PTHR33490">
    <property type="entry name" value="BLR5614 PROTEIN-RELATED"/>
    <property type="match status" value="1"/>
</dbReference>
<proteinExistence type="predicted"/>
<dbReference type="OrthoDB" id="9804872at2"/>
<keyword evidence="4" id="KW-1185">Reference proteome</keyword>
<evidence type="ECO:0000259" key="2">
    <source>
        <dbReference type="SMART" id="SM00460"/>
    </source>
</evidence>
<dbReference type="InterPro" id="IPR002931">
    <property type="entry name" value="Transglutaminase-like"/>
</dbReference>
<evidence type="ECO:0000313" key="4">
    <source>
        <dbReference type="Proteomes" id="UP000315349"/>
    </source>
</evidence>
<dbReference type="EMBL" id="CP036299">
    <property type="protein sequence ID" value="QDV30376.1"/>
    <property type="molecule type" value="Genomic_DNA"/>
</dbReference>
<dbReference type="RefSeq" id="WP_145299670.1">
    <property type="nucleotide sequence ID" value="NZ_CP036299.1"/>
</dbReference>
<dbReference type="InterPro" id="IPR018667">
    <property type="entry name" value="DUF2126"/>
</dbReference>
<name>A0A518GP65_9PLAN</name>
<gene>
    <name evidence="3" type="ORF">Spb1_23060</name>
</gene>
<evidence type="ECO:0000256" key="1">
    <source>
        <dbReference type="SAM" id="MobiDB-lite"/>
    </source>
</evidence>
<accession>A0A518GP65</accession>
<evidence type="ECO:0000313" key="3">
    <source>
        <dbReference type="EMBL" id="QDV30376.1"/>
    </source>
</evidence>
<reference evidence="3 4" key="1">
    <citation type="submission" date="2019-02" db="EMBL/GenBank/DDBJ databases">
        <title>Deep-cultivation of Planctomycetes and their phenomic and genomic characterization uncovers novel biology.</title>
        <authorList>
            <person name="Wiegand S."/>
            <person name="Jogler M."/>
            <person name="Boedeker C."/>
            <person name="Pinto D."/>
            <person name="Vollmers J."/>
            <person name="Rivas-Marin E."/>
            <person name="Kohn T."/>
            <person name="Peeters S.H."/>
            <person name="Heuer A."/>
            <person name="Rast P."/>
            <person name="Oberbeckmann S."/>
            <person name="Bunk B."/>
            <person name="Jeske O."/>
            <person name="Meyerdierks A."/>
            <person name="Storesund J.E."/>
            <person name="Kallscheuer N."/>
            <person name="Luecker S."/>
            <person name="Lage O.M."/>
            <person name="Pohl T."/>
            <person name="Merkel B.J."/>
            <person name="Hornburger P."/>
            <person name="Mueller R.-W."/>
            <person name="Bruemmer F."/>
            <person name="Labrenz M."/>
            <person name="Spormann A.M."/>
            <person name="Op den Camp H."/>
            <person name="Overmann J."/>
            <person name="Amann R."/>
            <person name="Jetten M.S.M."/>
            <person name="Mascher T."/>
            <person name="Medema M.H."/>
            <person name="Devos D.P."/>
            <person name="Kaster A.-K."/>
            <person name="Ovreas L."/>
            <person name="Rohde M."/>
            <person name="Galperin M.Y."/>
            <person name="Jogler C."/>
        </authorList>
    </citation>
    <scope>NUCLEOTIDE SEQUENCE [LARGE SCALE GENOMIC DNA]</scope>
    <source>
        <strain evidence="3 4">Spb1</strain>
    </source>
</reference>
<organism evidence="3 4">
    <name type="scientific">Planctopirus ephydatiae</name>
    <dbReference type="NCBI Taxonomy" id="2528019"/>
    <lineage>
        <taxon>Bacteria</taxon>
        <taxon>Pseudomonadati</taxon>
        <taxon>Planctomycetota</taxon>
        <taxon>Planctomycetia</taxon>
        <taxon>Planctomycetales</taxon>
        <taxon>Planctomycetaceae</taxon>
        <taxon>Planctopirus</taxon>
    </lineage>
</organism>
<dbReference type="SUPFAM" id="SSF54001">
    <property type="entry name" value="Cysteine proteinases"/>
    <property type="match status" value="1"/>
</dbReference>
<dbReference type="Pfam" id="PF09899">
    <property type="entry name" value="DUF2126"/>
    <property type="match status" value="1"/>
</dbReference>
<sequence>MTIRVALHHKTVYTYDRLVSMGAHIVRLRPAPHCRTPIVSYSLKIEPKDHYLNWQQDPHGNFLARLVFPKKTTEFSVSVDLIADMTVINPFDFFLEEYAEKFPFIYEPWLKSELAAYLEVPTATPALKAYIETVDQKPQRTIDFLVELNRQLHRDICYVIRLEHGVQSPEETLTKRSGSCRDSAWLLVHILRHLGYAARFASGYLLQLTPDVKALDGPSGAEYDFTDLHAWTEVYLPGAGWVGLDPTSGLLCGEGHIPLACTPEPGSAAPITGAIDPCETKFHFEMEVVRVHEDPRVTKPYTDEQWQRIMRLGNDVDRHLQAADVRLTMGGEPTFVSIDDMEGDEWNTAAVGPTKRMRADVLSRRIRERFALGALIHYGQGKWYPGEPLPRWAFTLISRKDGLPVWRDRNLMADETTKYDFNFADARRFIELLAKNLEVTTSTIVDGYEDVAYYAMREMRLPINVDVFDNKLKDKQERERIVRLFERGLGKPTGCVLPLRRNRFNSTPHWVTAEWPVRRDQFYLLPGDSAMGFRLPLDSLPYISDERLGRLVDRDPLEPLPPLPVPKSLRRAAQAMFPATPIGVASTSGANLWSAQNLGEAAQDRPSTEHWGFGEGATVSSVARKTLAPGSDGASSLPADRSGVYSGPPSNGHDGHNGSNGNSDSHQDSHWKQPEPFQMNDSHVRTALVVEPRDGRIFVFLPPVETAECFLELIAAIEETAAELSMPVAVEGYLSPYDPRLLVWKITPDPGVIEVNTPPTETWNDLAELTTGLYDEARLSRLGTEKFMLDGRHSGTGGGNHVVLGGKTPADSPFLRRPDLLRSLITYWNNHPSLSYLFSGLFIGPTSQAPRVDEGRKDTLYELELAFEQIPDHTSVPPWLVDRIFRNLLVDLTGNTHRAEFCIDKLYSPDSSTGRLGLVEFRGFEMPPHARMSLTQQLLIRAIVAWFWEEPYRHPPVHWGTSLHDRFMLPHFLEEDFQCVIGELQNAGFAFENDWFNPHLEFRCQKIGEISLGSVHIEFRTALEPWYVLGEEGAPGGTARYVDSSVERLQVKVKGLTPGRQVLTVNGRRIPLHPTGTESEYVAGIRYRAWQPPSCLHPTIGIHSPLTFDVVDTWLNRSVGGAQYHVVHPGGRGYDVFPVNSYEAESRRMTRFYKMNHTGGAMKLPPEHTNRHFPFTLDLRRPTAPMFM</sequence>
<dbReference type="Proteomes" id="UP000315349">
    <property type="component" value="Chromosome"/>
</dbReference>
<dbReference type="InterPro" id="IPR013589">
    <property type="entry name" value="Bac_transglu_N"/>
</dbReference>